<feature type="transmembrane region" description="Helical" evidence="1">
    <location>
        <begin position="119"/>
        <end position="138"/>
    </location>
</feature>
<keyword evidence="1" id="KW-1133">Transmembrane helix</keyword>
<dbReference type="Proteomes" id="UP000244811">
    <property type="component" value="Chromosome 3"/>
</dbReference>
<evidence type="ECO:0000313" key="3">
    <source>
        <dbReference type="Proteomes" id="UP000244811"/>
    </source>
</evidence>
<feature type="transmembrane region" description="Helical" evidence="1">
    <location>
        <begin position="416"/>
        <end position="433"/>
    </location>
</feature>
<feature type="transmembrane region" description="Helical" evidence="1">
    <location>
        <begin position="90"/>
        <end position="112"/>
    </location>
</feature>
<reference evidence="2" key="1">
    <citation type="submission" date="2022-07" db="EMBL/GenBank/DDBJ databases">
        <title>Evaluation of T. orientalis genome assembly methods using nanopore sequencing and analysis of variation between genomes.</title>
        <authorList>
            <person name="Yam J."/>
            <person name="Micallef M.L."/>
            <person name="Liu M."/>
            <person name="Djordjevic S.P."/>
            <person name="Bogema D.R."/>
            <person name="Jenkins C."/>
        </authorList>
    </citation>
    <scope>NUCLEOTIDE SEQUENCE</scope>
    <source>
        <strain evidence="2">Goon Nure</strain>
    </source>
</reference>
<name>A0A976SJ60_THEOR</name>
<feature type="transmembrane region" description="Helical" evidence="1">
    <location>
        <begin position="29"/>
        <end position="48"/>
    </location>
</feature>
<accession>A0A976SJ60</accession>
<evidence type="ECO:0000256" key="1">
    <source>
        <dbReference type="SAM" id="Phobius"/>
    </source>
</evidence>
<gene>
    <name evidence="2" type="ORF">MACK_003932</name>
</gene>
<proteinExistence type="predicted"/>
<protein>
    <submittedName>
        <fullName evidence="2">Uncharacterized protein</fullName>
    </submittedName>
</protein>
<keyword evidence="1" id="KW-0812">Transmembrane</keyword>
<keyword evidence="1" id="KW-0472">Membrane</keyword>
<feature type="transmembrane region" description="Helical" evidence="1">
    <location>
        <begin position="324"/>
        <end position="345"/>
    </location>
</feature>
<sequence>MDVVVPIGDNCRSPYSSGSAKCRASLNSFLNKCLFFFVGSSVTCIASTGRLTSKAFDTPFFISDCFSVFVYVNLAAFLLVLLLIECNYLNAIISGWLCLIIHLSFTFIVSFASGNVGRYLYTSMFAAIGILEALVIQSNSFVVSNFYSSSIFSNLYSGYYGGLATFSLIQTLVQLAVGTNNQQQARICLIITHGTFTLIVFCTIVAQTVIYSKTAHLRVASFPRTKLSVSCVNKVKGMYRILTSVPKYSPRLIVFILSDLCKCAFFQVFIPYRMLLSDKQVTVVFFIDNLCDLLGRSIASSADDTVISKGPVLNHKKFLFKRNLFFIAVPVFCWIVSSIFVWATWTLSVKFFVLFVPILIAAIVICFAVGYCSSRGMNGCIPILDYFSQQIDDQGSPMFPDEDKHYYSYVNDLNTFFIKFLWVVVFAIVSYLARLMERYQETSFYKDLKDSLLG</sequence>
<feature type="transmembrane region" description="Helical" evidence="1">
    <location>
        <begin position="351"/>
        <end position="372"/>
    </location>
</feature>
<feature type="transmembrane region" description="Helical" evidence="1">
    <location>
        <begin position="60"/>
        <end position="84"/>
    </location>
</feature>
<feature type="transmembrane region" description="Helical" evidence="1">
    <location>
        <begin position="189"/>
        <end position="211"/>
    </location>
</feature>
<feature type="transmembrane region" description="Helical" evidence="1">
    <location>
        <begin position="158"/>
        <end position="177"/>
    </location>
</feature>
<evidence type="ECO:0000313" key="2">
    <source>
        <dbReference type="EMBL" id="UVC49817.1"/>
    </source>
</evidence>
<dbReference type="AlphaFoldDB" id="A0A976SJ60"/>
<organism evidence="2 3">
    <name type="scientific">Theileria orientalis</name>
    <dbReference type="NCBI Taxonomy" id="68886"/>
    <lineage>
        <taxon>Eukaryota</taxon>
        <taxon>Sar</taxon>
        <taxon>Alveolata</taxon>
        <taxon>Apicomplexa</taxon>
        <taxon>Aconoidasida</taxon>
        <taxon>Piroplasmida</taxon>
        <taxon>Theileriidae</taxon>
        <taxon>Theileria</taxon>
    </lineage>
</organism>
<dbReference type="EMBL" id="CP056070">
    <property type="protein sequence ID" value="UVC49817.1"/>
    <property type="molecule type" value="Genomic_DNA"/>
</dbReference>